<dbReference type="Proteomes" id="UP000051836">
    <property type="component" value="Unassembled WGS sequence"/>
</dbReference>
<evidence type="ECO:0000256" key="1">
    <source>
        <dbReference type="ARBA" id="ARBA00022741"/>
    </source>
</evidence>
<reference evidence="3 4" key="1">
    <citation type="submission" date="2015-10" db="EMBL/GenBank/DDBJ databases">
        <authorList>
            <person name="Gilbert D.G."/>
        </authorList>
    </citation>
    <scope>NUCLEOTIDE SEQUENCE [LARGE SCALE GENOMIC DNA]</scope>
    <source>
        <strain evidence="3">FVVF132</strain>
    </source>
</reference>
<dbReference type="GO" id="GO:0004016">
    <property type="term" value="F:adenylate cyclase activity"/>
    <property type="evidence" value="ECO:0007669"/>
    <property type="project" value="TreeGrafter"/>
</dbReference>
<keyword evidence="1" id="KW-0547">Nucleotide-binding</keyword>
<comment type="caution">
    <text evidence="3">The sequence shown here is derived from an EMBL/GenBank/DDBJ whole genome shotgun (WGS) entry which is preliminary data.</text>
</comment>
<dbReference type="InterPro" id="IPR027417">
    <property type="entry name" value="P-loop_NTPase"/>
</dbReference>
<dbReference type="OrthoDB" id="9397412at2759"/>
<evidence type="ECO:0000256" key="2">
    <source>
        <dbReference type="ARBA" id="ARBA00022840"/>
    </source>
</evidence>
<gene>
    <name evidence="3" type="ORF">AAES_03866</name>
</gene>
<dbReference type="PANTHER" id="PTHR16305">
    <property type="entry name" value="TESTICULAR SOLUBLE ADENYLYL CYCLASE"/>
    <property type="match status" value="1"/>
</dbReference>
<dbReference type="GO" id="GO:0005737">
    <property type="term" value="C:cytoplasm"/>
    <property type="evidence" value="ECO:0007669"/>
    <property type="project" value="TreeGrafter"/>
</dbReference>
<dbReference type="GO" id="GO:0005524">
    <property type="term" value="F:ATP binding"/>
    <property type="evidence" value="ECO:0007669"/>
    <property type="project" value="UniProtKB-KW"/>
</dbReference>
<dbReference type="PANTHER" id="PTHR16305:SF28">
    <property type="entry name" value="GUANYLATE CYCLASE DOMAIN-CONTAINING PROTEIN"/>
    <property type="match status" value="1"/>
</dbReference>
<protein>
    <submittedName>
        <fullName evidence="3">Uncharacterized protein</fullName>
    </submittedName>
</protein>
<organism evidence="3 4">
    <name type="scientific">Amazona aestiva</name>
    <name type="common">Blue-fronted Amazon parrot</name>
    <dbReference type="NCBI Taxonomy" id="12930"/>
    <lineage>
        <taxon>Eukaryota</taxon>
        <taxon>Metazoa</taxon>
        <taxon>Chordata</taxon>
        <taxon>Craniata</taxon>
        <taxon>Vertebrata</taxon>
        <taxon>Euteleostomi</taxon>
        <taxon>Archelosauria</taxon>
        <taxon>Archosauria</taxon>
        <taxon>Dinosauria</taxon>
        <taxon>Saurischia</taxon>
        <taxon>Theropoda</taxon>
        <taxon>Coelurosauria</taxon>
        <taxon>Aves</taxon>
        <taxon>Neognathae</taxon>
        <taxon>Neoaves</taxon>
        <taxon>Telluraves</taxon>
        <taxon>Australaves</taxon>
        <taxon>Psittaciformes</taxon>
        <taxon>Psittacidae</taxon>
        <taxon>Amazona</taxon>
    </lineage>
</organism>
<keyword evidence="4" id="KW-1185">Reference proteome</keyword>
<dbReference type="EMBL" id="LMAW01000078">
    <property type="protein sequence ID" value="KQL60883.1"/>
    <property type="molecule type" value="Genomic_DNA"/>
</dbReference>
<sequence length="163" mass="18555">MALCFLACPSSSFSCFFTGWKKEIDLFVNCLEAFNHFGQRHMLAFEGMRGSGKSQLLNHLAQLGQCAGCRVFGMELLEVNVRQSFSAIRILMARVLGLQECESCSAREHVLQTNLKGIIEESNYCLLNDIFLVKLNFVKELVFQVHDSLFLMVTRAKLYYSYS</sequence>
<proteinExistence type="predicted"/>
<accession>A0A0Q3XAK2</accession>
<dbReference type="AlphaFoldDB" id="A0A0Q3XAK2"/>
<dbReference type="STRING" id="12930.A0A0Q3XAK2"/>
<evidence type="ECO:0000313" key="3">
    <source>
        <dbReference type="EMBL" id="KQL60883.1"/>
    </source>
</evidence>
<dbReference type="SUPFAM" id="SSF52540">
    <property type="entry name" value="P-loop containing nucleoside triphosphate hydrolases"/>
    <property type="match status" value="1"/>
</dbReference>
<name>A0A0Q3XAK2_AMAAE</name>
<keyword evidence="2" id="KW-0067">ATP-binding</keyword>
<evidence type="ECO:0000313" key="4">
    <source>
        <dbReference type="Proteomes" id="UP000051836"/>
    </source>
</evidence>